<organism evidence="1 2">
    <name type="scientific">Xylaria curta</name>
    <dbReference type="NCBI Taxonomy" id="42375"/>
    <lineage>
        <taxon>Eukaryota</taxon>
        <taxon>Fungi</taxon>
        <taxon>Dikarya</taxon>
        <taxon>Ascomycota</taxon>
        <taxon>Pezizomycotina</taxon>
        <taxon>Sordariomycetes</taxon>
        <taxon>Xylariomycetidae</taxon>
        <taxon>Xylariales</taxon>
        <taxon>Xylariaceae</taxon>
        <taxon>Xylaria</taxon>
    </lineage>
</organism>
<keyword evidence="2" id="KW-1185">Reference proteome</keyword>
<dbReference type="EMBL" id="JAPDGR010001064">
    <property type="protein sequence ID" value="KAJ2985675.1"/>
    <property type="molecule type" value="Genomic_DNA"/>
</dbReference>
<dbReference type="Proteomes" id="UP001143856">
    <property type="component" value="Unassembled WGS sequence"/>
</dbReference>
<name>A0ACC1P2W5_9PEZI</name>
<evidence type="ECO:0000313" key="1">
    <source>
        <dbReference type="EMBL" id="KAJ2985675.1"/>
    </source>
</evidence>
<protein>
    <submittedName>
        <fullName evidence="1">Uncharacterized protein</fullName>
    </submittedName>
</protein>
<accession>A0ACC1P2W5</accession>
<reference evidence="1" key="1">
    <citation type="submission" date="2022-10" db="EMBL/GenBank/DDBJ databases">
        <title>Genome Sequence of Xylaria curta.</title>
        <authorList>
            <person name="Buettner E."/>
        </authorList>
    </citation>
    <scope>NUCLEOTIDE SEQUENCE</scope>
    <source>
        <strain evidence="1">Babe10</strain>
    </source>
</reference>
<proteinExistence type="predicted"/>
<evidence type="ECO:0000313" key="2">
    <source>
        <dbReference type="Proteomes" id="UP001143856"/>
    </source>
</evidence>
<gene>
    <name evidence="1" type="ORF">NUW58_g5409</name>
</gene>
<comment type="caution">
    <text evidence="1">The sequence shown here is derived from an EMBL/GenBank/DDBJ whole genome shotgun (WGS) entry which is preliminary data.</text>
</comment>
<sequence length="1008" mass="112866">MNTDVALGGRHINTVRSFNGCWTCRLRRKKCDERRPICEICASLHITCYFGREKPEWMDGGARQDQMAARLRQEVKDNAHRRRDGPANIPGNSNGAAASVPSDRHIELLCSPTATPESSNAAYCTFTNRYTQEVIRFGRADPILLMFYLENVLPFLFPFYRPSIIRGGRAWILEMMLNSPVVRQATLCLSQYFFSLAQGAASDDVLWETVLRQTGDAFVMLNQALQVMNGSGITEHLHGAVRIMASIIQLQRFEIAVLSFENCQAHHNAALALFGQLLDSVRPVELTEPCASFDAVLGRLDSSSRPAEFLRIPSAEQAAFLFSSTLLVYDDIIASTVLPEKPRLYEYHNGLLSSENGTKPRIDLEATVGCQNWVLLQISEISALDAWKQQCKEAGTLDVMELVHRATTIKHTLEAQLTHFETETGTIVADNGSLIDVLIGYNSPPAGTAKSQTSLVTRIWAHAALLYLFIVVSGWQPANSEQIAMGSPPTTPREEATITQGSNRPFCYRHRPDLAYQRLADKASMQELQRKLESLPQSRQQDINSIWTSFSNAPEEERHLILDGILAQCCFSQLSYLSTYVKALIRIDFFAVLPSEISLRILQYLDATTLSKAAQVSRLWKKLADDDIIWYRMCQQHINKKCSRCGWSLPLLQAPRQRQQPENPDSDNFCPRDLSPSLEGPGDSKAELDVPYGHNPCLSPPTKRQRMLHHHAIEVSMTYTRPWKEVYKERLRVGLNWKHGRYKATVLEGHTDSVMCLQIYKGFLVTGSYDASIRLWNLGSGSLVRTFLGHTAGIRALQFDGSKIASGSLDETIKIWNWQTGQCLLTISNHDDALVGLDLVGKILASSSMDRTIKIWNFEDKEAFTLRGHRDGVNSVSMDTTSRTLISASDDFTLRLWDLDTRQCIRVFEGHCGQVQQALFLPVGTEYSHLLESSPLADYPTHQKDTKLARSSYGSGFSACPERSLPPPYVISGSLDNTLRLWNTASGACYPVRGTPRQKFGMLSQATA</sequence>